<dbReference type="PATRIC" id="fig|1855411.3.peg.459"/>
<dbReference type="SUPFAM" id="SSF116726">
    <property type="entry name" value="TrkA C-terminal domain-like"/>
    <property type="match status" value="2"/>
</dbReference>
<dbReference type="NCBIfam" id="NF007039">
    <property type="entry name" value="PRK09496.3-2"/>
    <property type="match status" value="1"/>
</dbReference>
<dbReference type="Proteomes" id="UP000185608">
    <property type="component" value="Chromosome"/>
</dbReference>
<dbReference type="PANTHER" id="PTHR43833:SF5">
    <property type="entry name" value="TRK SYSTEM POTASSIUM UPTAKE PROTEIN TRKA"/>
    <property type="match status" value="1"/>
</dbReference>
<dbReference type="GO" id="GO:0006813">
    <property type="term" value="P:potassium ion transport"/>
    <property type="evidence" value="ECO:0007669"/>
    <property type="project" value="InterPro"/>
</dbReference>
<protein>
    <submittedName>
        <fullName evidence="5">Potassium transporter TrkA</fullName>
    </submittedName>
</protein>
<dbReference type="GO" id="GO:0008324">
    <property type="term" value="F:monoatomic cation transmembrane transporter activity"/>
    <property type="evidence" value="ECO:0007669"/>
    <property type="project" value="InterPro"/>
</dbReference>
<reference evidence="5 6" key="1">
    <citation type="submission" date="2016-06" db="EMBL/GenBank/DDBJ databases">
        <title>Discovery of anaerobic lithoheterotrophic haloarchaeon capable of sulfur respiration by hydrogen and formate.</title>
        <authorList>
            <person name="Sorokin D.Y."/>
            <person name="Kublanov I.V."/>
            <person name="Roman P."/>
            <person name="Sinninghe Damste J.S."/>
            <person name="Golyshin P.N."/>
            <person name="Rojo D."/>
            <person name="Ciordia S."/>
            <person name="Mena Md.C."/>
            <person name="Ferrer M."/>
            <person name="Smedile F."/>
            <person name="Messina E."/>
            <person name="La Cono V."/>
            <person name="Yakimov M.M."/>
        </authorList>
    </citation>
    <scope>NUCLEOTIDE SEQUENCE [LARGE SCALE GENOMIC DNA]</scope>
    <source>
        <strain evidence="5 6">HTSR1</strain>
    </source>
</reference>
<dbReference type="Gene3D" id="3.30.70.1450">
    <property type="entry name" value="Regulator of K+ conductance, C-terminal domain"/>
    <property type="match status" value="2"/>
</dbReference>
<feature type="domain" description="RCK N-terminal" evidence="3">
    <location>
        <begin position="223"/>
        <end position="344"/>
    </location>
</feature>
<feature type="domain" description="RCK C-terminal" evidence="4">
    <location>
        <begin position="360"/>
        <end position="441"/>
    </location>
</feature>
<dbReference type="PROSITE" id="PS51201">
    <property type="entry name" value="RCK_N"/>
    <property type="match status" value="2"/>
</dbReference>
<evidence type="ECO:0000313" key="6">
    <source>
        <dbReference type="Proteomes" id="UP000185608"/>
    </source>
</evidence>
<dbReference type="STRING" id="1873524.HSR6_0447"/>
<keyword evidence="1" id="KW-0813">Transport</keyword>
<name>A0A1D8S2V2_9EURY</name>
<dbReference type="InterPro" id="IPR050721">
    <property type="entry name" value="Trk_Ktr_HKT_K-transport"/>
</dbReference>
<dbReference type="NCBIfam" id="NF007031">
    <property type="entry name" value="PRK09496.1-2"/>
    <property type="match status" value="1"/>
</dbReference>
<dbReference type="PANTHER" id="PTHR43833">
    <property type="entry name" value="POTASSIUM CHANNEL PROTEIN 2-RELATED-RELATED"/>
    <property type="match status" value="1"/>
</dbReference>
<dbReference type="Pfam" id="PF02254">
    <property type="entry name" value="TrkA_N"/>
    <property type="match status" value="2"/>
</dbReference>
<dbReference type="SUPFAM" id="SSF51735">
    <property type="entry name" value="NAD(P)-binding Rossmann-fold domains"/>
    <property type="match status" value="2"/>
</dbReference>
<dbReference type="NCBIfam" id="NF007034">
    <property type="entry name" value="PRK09496.2-1"/>
    <property type="match status" value="1"/>
</dbReference>
<dbReference type="PROSITE" id="PS51202">
    <property type="entry name" value="RCK_C"/>
    <property type="match status" value="2"/>
</dbReference>
<evidence type="ECO:0000259" key="3">
    <source>
        <dbReference type="PROSITE" id="PS51201"/>
    </source>
</evidence>
<evidence type="ECO:0000256" key="1">
    <source>
        <dbReference type="ARBA" id="ARBA00022448"/>
    </source>
</evidence>
<evidence type="ECO:0000259" key="4">
    <source>
        <dbReference type="PROSITE" id="PS51202"/>
    </source>
</evidence>
<dbReference type="KEGG" id="halh:HTSR_0462"/>
<evidence type="ECO:0000256" key="2">
    <source>
        <dbReference type="ARBA" id="ARBA00023065"/>
    </source>
</evidence>
<dbReference type="InterPro" id="IPR006037">
    <property type="entry name" value="RCK_C"/>
</dbReference>
<sequence>MIVGAGEVGSSIAANLAATHEVVVIEQDPVLVEKLNYSLDVLAVQGDGTDLEVLRDADIDRADMVIAATDSDETNIVISGTAKTVTDTFTIARVKRRQLLTTWEQSHGAFGVDFMVCSDLVTAEAIYRISAVPHAHDVDEFSNGLVQMVELKVEAGSPIVGKSVREADQYDSMTFAAIFRDQELIVVTGETTIQAGDSIVVIGSSESVRSFTNESAVEGDEEIEDVVIIGGSKAGHQTARVFEEHGYRPRLIEKDRDRARYLAEELQQTTVLESDATDVEFLAREHVGEADVVVVCLESDEKNLLVSLLARKLGAKRTVAIVETADYSDLFEAVGVNIAVDPRMETAEEIVRFTREGHTEKVAMLQHDRAEVLEVELDETSPVAGRKLVDVVSDLPDGVVIGAISRDGTLLAPRGETVFQTGDHVIIFVDAEVLNDVVPQF</sequence>
<organism evidence="5 6">
    <name type="scientific">Halodesulfurarchaeum formicicum</name>
    <dbReference type="NCBI Taxonomy" id="1873524"/>
    <lineage>
        <taxon>Archaea</taxon>
        <taxon>Methanobacteriati</taxon>
        <taxon>Methanobacteriota</taxon>
        <taxon>Stenosarchaea group</taxon>
        <taxon>Halobacteria</taxon>
        <taxon>Halobacteriales</taxon>
        <taxon>Halobacteriaceae</taxon>
        <taxon>Halodesulfurarchaeum</taxon>
    </lineage>
</organism>
<dbReference type="InterPro" id="IPR036721">
    <property type="entry name" value="RCK_C_sf"/>
</dbReference>
<keyword evidence="2" id="KW-0406">Ion transport</keyword>
<dbReference type="EMBL" id="CP016070">
    <property type="protein sequence ID" value="AOW79661.1"/>
    <property type="molecule type" value="Genomic_DNA"/>
</dbReference>
<dbReference type="Pfam" id="PF02080">
    <property type="entry name" value="TrkA_C"/>
    <property type="match status" value="2"/>
</dbReference>
<feature type="domain" description="RCK C-terminal" evidence="4">
    <location>
        <begin position="136"/>
        <end position="217"/>
    </location>
</feature>
<dbReference type="InterPro" id="IPR003148">
    <property type="entry name" value="RCK_N"/>
</dbReference>
<feature type="domain" description="RCK N-terminal" evidence="3">
    <location>
        <begin position="1"/>
        <end position="116"/>
    </location>
</feature>
<accession>A0A1D8S2V2</accession>
<evidence type="ECO:0000313" key="5">
    <source>
        <dbReference type="EMBL" id="AOW79661.1"/>
    </source>
</evidence>
<proteinExistence type="predicted"/>
<dbReference type="AlphaFoldDB" id="A0A1D8S2V2"/>
<dbReference type="InterPro" id="IPR036291">
    <property type="entry name" value="NAD(P)-bd_dom_sf"/>
</dbReference>
<gene>
    <name evidence="5" type="primary">trkA</name>
    <name evidence="5" type="ORF">HTSR_0462</name>
</gene>
<dbReference type="Gene3D" id="3.40.50.720">
    <property type="entry name" value="NAD(P)-binding Rossmann-like Domain"/>
    <property type="match status" value="2"/>
</dbReference>